<keyword evidence="4 6" id="KW-1133">Transmembrane helix</keyword>
<protein>
    <submittedName>
        <fullName evidence="8">Potassium:proton antiporter</fullName>
    </submittedName>
</protein>
<dbReference type="EMBL" id="JACU01000001">
    <property type="protein sequence ID" value="KMS60277.1"/>
    <property type="molecule type" value="Genomic_DNA"/>
</dbReference>
<dbReference type="Pfam" id="PF01478">
    <property type="entry name" value="Peptidase_A24"/>
    <property type="match status" value="1"/>
</dbReference>
<dbReference type="InterPro" id="IPR000045">
    <property type="entry name" value="Prepilin_IV_endopep_pep"/>
</dbReference>
<comment type="caution">
    <text evidence="8">The sequence shown here is derived from an EMBL/GenBank/DDBJ whole genome shotgun (WGS) entry which is preliminary data.</text>
</comment>
<dbReference type="PANTHER" id="PTHR36506">
    <property type="entry name" value="PREFLAGELLIN PEPTIDASE"/>
    <property type="match status" value="1"/>
</dbReference>
<keyword evidence="9" id="KW-1185">Reference proteome</keyword>
<feature type="transmembrane region" description="Helical" evidence="6">
    <location>
        <begin position="175"/>
        <end position="195"/>
    </location>
</feature>
<keyword evidence="2" id="KW-1003">Cell membrane</keyword>
<dbReference type="InterPro" id="IPR052218">
    <property type="entry name" value="Preflagellin_Peptidase"/>
</dbReference>
<dbReference type="Gene3D" id="1.20.120.1220">
    <property type="match status" value="1"/>
</dbReference>
<evidence type="ECO:0000313" key="8">
    <source>
        <dbReference type="EMBL" id="KMS60277.1"/>
    </source>
</evidence>
<organism evidence="8 9">
    <name type="scientific">Novosphingobium barchaimii LL02</name>
    <dbReference type="NCBI Taxonomy" id="1114963"/>
    <lineage>
        <taxon>Bacteria</taxon>
        <taxon>Pseudomonadati</taxon>
        <taxon>Pseudomonadota</taxon>
        <taxon>Alphaproteobacteria</taxon>
        <taxon>Sphingomonadales</taxon>
        <taxon>Sphingomonadaceae</taxon>
        <taxon>Novosphingobium</taxon>
    </lineage>
</organism>
<dbReference type="GO" id="GO:0004190">
    <property type="term" value="F:aspartic-type endopeptidase activity"/>
    <property type="evidence" value="ECO:0007669"/>
    <property type="project" value="InterPro"/>
</dbReference>
<dbReference type="AlphaFoldDB" id="A0A0J7Y9I4"/>
<keyword evidence="3 6" id="KW-0812">Transmembrane</keyword>
<evidence type="ECO:0000256" key="1">
    <source>
        <dbReference type="ARBA" id="ARBA00004651"/>
    </source>
</evidence>
<feature type="transmembrane region" description="Helical" evidence="6">
    <location>
        <begin position="31"/>
        <end position="49"/>
    </location>
</feature>
<evidence type="ECO:0000256" key="6">
    <source>
        <dbReference type="SAM" id="Phobius"/>
    </source>
</evidence>
<reference evidence="8 9" key="1">
    <citation type="journal article" date="2015" name="G3 (Bethesda)">
        <title>Insights into Ongoing Evolution of the Hexachlorocyclohexane Catabolic Pathway from Comparative Genomics of Ten Sphingomonadaceae Strains.</title>
        <authorList>
            <person name="Pearce S.L."/>
            <person name="Oakeshott J.G."/>
            <person name="Pandey G."/>
        </authorList>
    </citation>
    <scope>NUCLEOTIDE SEQUENCE [LARGE SCALE GENOMIC DNA]</scope>
    <source>
        <strain evidence="8 9">LL02</strain>
    </source>
</reference>
<keyword evidence="5 6" id="KW-0472">Membrane</keyword>
<evidence type="ECO:0000256" key="3">
    <source>
        <dbReference type="ARBA" id="ARBA00022692"/>
    </source>
</evidence>
<dbReference type="GO" id="GO:0005886">
    <property type="term" value="C:plasma membrane"/>
    <property type="evidence" value="ECO:0007669"/>
    <property type="project" value="UniProtKB-SubCell"/>
</dbReference>
<dbReference type="Proteomes" id="UP000052268">
    <property type="component" value="Unassembled WGS sequence"/>
</dbReference>
<evidence type="ECO:0000256" key="5">
    <source>
        <dbReference type="ARBA" id="ARBA00023136"/>
    </source>
</evidence>
<dbReference type="RefSeq" id="WP_059149702.1">
    <property type="nucleotide sequence ID" value="NZ_KQ130452.1"/>
</dbReference>
<feature type="transmembrane region" description="Helical" evidence="6">
    <location>
        <begin position="207"/>
        <end position="229"/>
    </location>
</feature>
<dbReference type="PATRIC" id="fig|1114963.3.peg.181"/>
<feature type="transmembrane region" description="Helical" evidence="6">
    <location>
        <begin position="61"/>
        <end position="80"/>
    </location>
</feature>
<name>A0A0J7Y9I4_9SPHN</name>
<sequence length="233" mass="24452">MTGAVFSYLLLAALATALLTAALTDLRRREINNWLNTTIALAAPLWWLAMGLGPLDIALQLTLAAVTFAVACLLFIAGQMGGGDVKLLGALALWFTPSSFWDLVVLMALLGGGGSIAMAALNMKREPGESVRDALAVVAALAWVWGACAVVFAVATGRPIVSGETVSALFDRLPGVWALMLGVIVALTLFMAGLRHMMRRQKSRLEIPYGIAIAAAGLWVMGAQTLAAARFAA</sequence>
<dbReference type="PANTHER" id="PTHR36506:SF1">
    <property type="entry name" value="PREFLAGELLIN PEPTIDASE"/>
    <property type="match status" value="1"/>
</dbReference>
<feature type="domain" description="Prepilin type IV endopeptidase peptidase" evidence="7">
    <location>
        <begin position="13"/>
        <end position="112"/>
    </location>
</feature>
<evidence type="ECO:0000256" key="2">
    <source>
        <dbReference type="ARBA" id="ARBA00022475"/>
    </source>
</evidence>
<gene>
    <name evidence="8" type="ORF">V474_00920</name>
</gene>
<evidence type="ECO:0000259" key="7">
    <source>
        <dbReference type="Pfam" id="PF01478"/>
    </source>
</evidence>
<feature type="transmembrane region" description="Helical" evidence="6">
    <location>
        <begin position="134"/>
        <end position="155"/>
    </location>
</feature>
<feature type="transmembrane region" description="Helical" evidence="6">
    <location>
        <begin position="100"/>
        <end position="122"/>
    </location>
</feature>
<comment type="subcellular location">
    <subcellularLocation>
        <location evidence="1">Cell membrane</location>
        <topology evidence="1">Multi-pass membrane protein</topology>
    </subcellularLocation>
</comment>
<accession>A0A0J7Y9I4</accession>
<evidence type="ECO:0000313" key="9">
    <source>
        <dbReference type="Proteomes" id="UP000052268"/>
    </source>
</evidence>
<evidence type="ECO:0000256" key="4">
    <source>
        <dbReference type="ARBA" id="ARBA00022989"/>
    </source>
</evidence>
<proteinExistence type="predicted"/>
<dbReference type="OrthoDB" id="5329005at2"/>